<gene>
    <name evidence="2" type="ORF">SAMN04489760_10919</name>
</gene>
<reference evidence="2 3" key="1">
    <citation type="submission" date="2016-10" db="EMBL/GenBank/DDBJ databases">
        <authorList>
            <person name="de Groot N.N."/>
        </authorList>
    </citation>
    <scope>NUCLEOTIDE SEQUENCE [LARGE SCALE GENOMIC DNA]</scope>
    <source>
        <strain evidence="2 3">DSM 8423</strain>
    </source>
</reference>
<evidence type="ECO:0000313" key="2">
    <source>
        <dbReference type="EMBL" id="SEM28004.1"/>
    </source>
</evidence>
<keyword evidence="1" id="KW-0472">Membrane</keyword>
<proteinExistence type="predicted"/>
<dbReference type="Proteomes" id="UP000198744">
    <property type="component" value="Unassembled WGS sequence"/>
</dbReference>
<accession>A0A1H7X338</accession>
<feature type="transmembrane region" description="Helical" evidence="1">
    <location>
        <begin position="34"/>
        <end position="58"/>
    </location>
</feature>
<dbReference type="STRING" id="43775.SAMN04489760_10919"/>
<feature type="transmembrane region" description="Helical" evidence="1">
    <location>
        <begin position="70"/>
        <end position="89"/>
    </location>
</feature>
<evidence type="ECO:0000256" key="1">
    <source>
        <dbReference type="SAM" id="Phobius"/>
    </source>
</evidence>
<feature type="transmembrane region" description="Helical" evidence="1">
    <location>
        <begin position="6"/>
        <end position="27"/>
    </location>
</feature>
<keyword evidence="1" id="KW-1133">Transmembrane helix</keyword>
<organism evidence="2 3">
    <name type="scientific">Syntrophus gentianae</name>
    <dbReference type="NCBI Taxonomy" id="43775"/>
    <lineage>
        <taxon>Bacteria</taxon>
        <taxon>Pseudomonadati</taxon>
        <taxon>Thermodesulfobacteriota</taxon>
        <taxon>Syntrophia</taxon>
        <taxon>Syntrophales</taxon>
        <taxon>Syntrophaceae</taxon>
        <taxon>Syntrophus</taxon>
    </lineage>
</organism>
<feature type="transmembrane region" description="Helical" evidence="1">
    <location>
        <begin position="130"/>
        <end position="149"/>
    </location>
</feature>
<keyword evidence="3" id="KW-1185">Reference proteome</keyword>
<feature type="transmembrane region" description="Helical" evidence="1">
    <location>
        <begin position="96"/>
        <end position="118"/>
    </location>
</feature>
<dbReference type="EMBL" id="FOBS01000009">
    <property type="protein sequence ID" value="SEM28004.1"/>
    <property type="molecule type" value="Genomic_DNA"/>
</dbReference>
<name>A0A1H7X338_9BACT</name>
<dbReference type="AlphaFoldDB" id="A0A1H7X338"/>
<keyword evidence="1" id="KW-0812">Transmembrane</keyword>
<evidence type="ECO:0000313" key="3">
    <source>
        <dbReference type="Proteomes" id="UP000198744"/>
    </source>
</evidence>
<sequence>MIYYLLLPFFSFLFIVLQTTVFELLFLHRVSVEISLVLVIYAGFHMDVLKGGLLSFALGFFLDTITGSTIGLYVILYLSIFFISVLVSLRVYAERALFILSYVLVCALFECCVVLMFFKHFQDLDLFHKFYTLFLPQILVVSLISPACFNSFRRFGDILNVAVERSDKRARNR</sequence>
<protein>
    <submittedName>
        <fullName evidence="2">Rod shape-determining protein MreD</fullName>
    </submittedName>
</protein>
<dbReference type="OrthoDB" id="9901512at2"/>